<gene>
    <name evidence="3" type="ORF">ACFPWU_12130</name>
</gene>
<dbReference type="PROSITE" id="PS50983">
    <property type="entry name" value="FE_B12_PBP"/>
    <property type="match status" value="1"/>
</dbReference>
<keyword evidence="4" id="KW-1185">Reference proteome</keyword>
<feature type="domain" description="Fe/B12 periplasmic-binding" evidence="2">
    <location>
        <begin position="99"/>
        <end position="364"/>
    </location>
</feature>
<dbReference type="SUPFAM" id="SSF53807">
    <property type="entry name" value="Helical backbone' metal receptor"/>
    <property type="match status" value="1"/>
</dbReference>
<dbReference type="PROSITE" id="PS51257">
    <property type="entry name" value="PROKAR_LIPOPROTEIN"/>
    <property type="match status" value="1"/>
</dbReference>
<dbReference type="Gene3D" id="3.40.50.1980">
    <property type="entry name" value="Nitrogenase molybdenum iron protein domain"/>
    <property type="match status" value="2"/>
</dbReference>
<evidence type="ECO:0000256" key="1">
    <source>
        <dbReference type="ARBA" id="ARBA00008814"/>
    </source>
</evidence>
<dbReference type="RefSeq" id="WP_128219793.1">
    <property type="nucleotide sequence ID" value="NZ_CP034929.1"/>
</dbReference>
<comment type="caution">
    <text evidence="3">The sequence shown here is derived from an EMBL/GenBank/DDBJ whole genome shotgun (WGS) entry which is preliminary data.</text>
</comment>
<dbReference type="InterPro" id="IPR050902">
    <property type="entry name" value="ABC_Transporter_SBP"/>
</dbReference>
<accession>A0ABW1QZK4</accession>
<name>A0ABW1QZK4_9ACTN</name>
<protein>
    <submittedName>
        <fullName evidence="3">Hemin ABC transporter substrate-binding protein</fullName>
    </submittedName>
</protein>
<dbReference type="Pfam" id="PF01497">
    <property type="entry name" value="Peripla_BP_2"/>
    <property type="match status" value="1"/>
</dbReference>
<evidence type="ECO:0000313" key="3">
    <source>
        <dbReference type="EMBL" id="MFC6154407.1"/>
    </source>
</evidence>
<evidence type="ECO:0000313" key="4">
    <source>
        <dbReference type="Proteomes" id="UP001596098"/>
    </source>
</evidence>
<evidence type="ECO:0000259" key="2">
    <source>
        <dbReference type="PROSITE" id="PS50983"/>
    </source>
</evidence>
<dbReference type="PANTHER" id="PTHR30535">
    <property type="entry name" value="VITAMIN B12-BINDING PROTEIN"/>
    <property type="match status" value="1"/>
</dbReference>
<organism evidence="3 4">
    <name type="scientific">Nocardioides yefusunii</name>
    <dbReference type="NCBI Taxonomy" id="2500546"/>
    <lineage>
        <taxon>Bacteria</taxon>
        <taxon>Bacillati</taxon>
        <taxon>Actinomycetota</taxon>
        <taxon>Actinomycetes</taxon>
        <taxon>Propionibacteriales</taxon>
        <taxon>Nocardioidaceae</taxon>
        <taxon>Nocardioides</taxon>
    </lineage>
</organism>
<proteinExistence type="inferred from homology"/>
<sequence>MSALRSFRTVAALVATTLVLTACGGGGGEQGERAEGKVAPAIADVTPAADPRSYSGVINAEIADSAVVPVVENPTPALPAKVTDAQGNKVVVTDVSRILALDLYGTLARTVFELGLGDNVVGRDRSTTFPEAKDLPLVTPSAHDLNAEAILALNPSVILSDTTLGPVDVLRQMEDSGIPVVWVESDRSLANVGDLTRTTATALGIPEAGEKLAARVDAEIAEVSAQIEAQAPADKNQRLRTIFLYARGNAGVYYMFGKGSAADDLIDSIGAYDVAEEIDWSGMKSVTSEGLVAAAPELIVMMTGGLESAGGVDGLLEKWPALANTAAGQNKRIVTVADSLVLGYGPATAEVLNALAVAVIAPEAFE</sequence>
<comment type="similarity">
    <text evidence="1">Belongs to the bacterial solute-binding protein 8 family.</text>
</comment>
<reference evidence="4" key="1">
    <citation type="journal article" date="2019" name="Int. J. Syst. Evol. Microbiol.">
        <title>The Global Catalogue of Microorganisms (GCM) 10K type strain sequencing project: providing services to taxonomists for standard genome sequencing and annotation.</title>
        <authorList>
            <consortium name="The Broad Institute Genomics Platform"/>
            <consortium name="The Broad Institute Genome Sequencing Center for Infectious Disease"/>
            <person name="Wu L."/>
            <person name="Ma J."/>
        </authorList>
    </citation>
    <scope>NUCLEOTIDE SEQUENCE [LARGE SCALE GENOMIC DNA]</scope>
    <source>
        <strain evidence="4">DFY28</strain>
    </source>
</reference>
<dbReference type="EMBL" id="JBHSQI010000006">
    <property type="protein sequence ID" value="MFC6154407.1"/>
    <property type="molecule type" value="Genomic_DNA"/>
</dbReference>
<dbReference type="PANTHER" id="PTHR30535:SF4">
    <property type="entry name" value="HEMIN-BINDING PERIPLASMIC PROTEIN HMUT"/>
    <property type="match status" value="1"/>
</dbReference>
<dbReference type="Proteomes" id="UP001596098">
    <property type="component" value="Unassembled WGS sequence"/>
</dbReference>
<dbReference type="InterPro" id="IPR002491">
    <property type="entry name" value="ABC_transptr_periplasmic_BD"/>
</dbReference>